<sequence length="80" mass="9611">MDNYYYVAMYTVTDNGNIIEEASFFIRSPQFMDRQRIKEYIREKEKYTTESISLSNVIEIGEEMFKELAENQDDQCFKIV</sequence>
<proteinExistence type="predicted"/>
<evidence type="ECO:0000313" key="2">
    <source>
        <dbReference type="Proteomes" id="UP001226434"/>
    </source>
</evidence>
<reference evidence="1 2" key="1">
    <citation type="submission" date="2023-05" db="EMBL/GenBank/DDBJ databases">
        <title>Genome sequence of Pinibacter sp. MAH-24.</title>
        <authorList>
            <person name="Huq M.A."/>
        </authorList>
    </citation>
    <scope>NUCLEOTIDE SEQUENCE [LARGE SCALE GENOMIC DNA]</scope>
    <source>
        <strain evidence="1 2">MAH-24</strain>
    </source>
</reference>
<protein>
    <submittedName>
        <fullName evidence="1">Uncharacterized protein</fullName>
    </submittedName>
</protein>
<dbReference type="RefSeq" id="WP_282335127.1">
    <property type="nucleotide sequence ID" value="NZ_JASBRG010000007.1"/>
</dbReference>
<comment type="caution">
    <text evidence="1">The sequence shown here is derived from an EMBL/GenBank/DDBJ whole genome shotgun (WGS) entry which is preliminary data.</text>
</comment>
<accession>A0ABT6REM3</accession>
<keyword evidence="2" id="KW-1185">Reference proteome</keyword>
<dbReference type="EMBL" id="JASBRG010000007">
    <property type="protein sequence ID" value="MDI3321024.1"/>
    <property type="molecule type" value="Genomic_DNA"/>
</dbReference>
<organism evidence="1 2">
    <name type="scientific">Pinibacter soli</name>
    <dbReference type="NCBI Taxonomy" id="3044211"/>
    <lineage>
        <taxon>Bacteria</taxon>
        <taxon>Pseudomonadati</taxon>
        <taxon>Bacteroidota</taxon>
        <taxon>Chitinophagia</taxon>
        <taxon>Chitinophagales</taxon>
        <taxon>Chitinophagaceae</taxon>
        <taxon>Pinibacter</taxon>
    </lineage>
</organism>
<name>A0ABT6REM3_9BACT</name>
<evidence type="ECO:0000313" key="1">
    <source>
        <dbReference type="EMBL" id="MDI3321024.1"/>
    </source>
</evidence>
<gene>
    <name evidence="1" type="ORF">QJ048_14625</name>
</gene>
<dbReference type="Proteomes" id="UP001226434">
    <property type="component" value="Unassembled WGS sequence"/>
</dbReference>